<dbReference type="PROSITE" id="PS51257">
    <property type="entry name" value="PROKAR_LIPOPROTEIN"/>
    <property type="match status" value="1"/>
</dbReference>
<accession>A0A031JN29</accession>
<feature type="compositionally biased region" description="Low complexity" evidence="1">
    <location>
        <begin position="87"/>
        <end position="104"/>
    </location>
</feature>
<evidence type="ECO:0000313" key="4">
    <source>
        <dbReference type="Proteomes" id="UP000024329"/>
    </source>
</evidence>
<comment type="caution">
    <text evidence="3">The sequence shown here is derived from an EMBL/GenBank/DDBJ whole genome shotgun (WGS) entry which is preliminary data.</text>
</comment>
<organism evidence="3 4">
    <name type="scientific">Novosphingobium resinovorum</name>
    <dbReference type="NCBI Taxonomy" id="158500"/>
    <lineage>
        <taxon>Bacteria</taxon>
        <taxon>Pseudomonadati</taxon>
        <taxon>Pseudomonadota</taxon>
        <taxon>Alphaproteobacteria</taxon>
        <taxon>Sphingomonadales</taxon>
        <taxon>Sphingomonadaceae</taxon>
        <taxon>Novosphingobium</taxon>
    </lineage>
</organism>
<dbReference type="STRING" id="158500.BES08_15815"/>
<gene>
    <name evidence="3" type="ORF">BV97_04777</name>
</gene>
<dbReference type="EMBL" id="JFYZ01000043">
    <property type="protein sequence ID" value="EZP74581.1"/>
    <property type="molecule type" value="Genomic_DNA"/>
</dbReference>
<dbReference type="PATRIC" id="fig|158500.4.peg.4854"/>
<evidence type="ECO:0000256" key="2">
    <source>
        <dbReference type="SAM" id="SignalP"/>
    </source>
</evidence>
<keyword evidence="2" id="KW-0732">Signal</keyword>
<proteinExistence type="predicted"/>
<protein>
    <recommendedName>
        <fullName evidence="5">Lipoprotein</fullName>
    </recommendedName>
</protein>
<dbReference type="AlphaFoldDB" id="A0A031JN29"/>
<feature type="signal peptide" evidence="2">
    <location>
        <begin position="1"/>
        <end position="23"/>
    </location>
</feature>
<dbReference type="Proteomes" id="UP000024329">
    <property type="component" value="Unassembled WGS sequence"/>
</dbReference>
<feature type="region of interest" description="Disordered" evidence="1">
    <location>
        <begin position="85"/>
        <end position="104"/>
    </location>
</feature>
<dbReference type="RefSeq" id="WP_008828934.1">
    <property type="nucleotide sequence ID" value="NZ_JFYZ01000043.1"/>
</dbReference>
<evidence type="ECO:0000313" key="3">
    <source>
        <dbReference type="EMBL" id="EZP74581.1"/>
    </source>
</evidence>
<evidence type="ECO:0000256" key="1">
    <source>
        <dbReference type="SAM" id="MobiDB-lite"/>
    </source>
</evidence>
<feature type="chain" id="PRO_5001551772" description="Lipoprotein" evidence="2">
    <location>
        <begin position="24"/>
        <end position="180"/>
    </location>
</feature>
<evidence type="ECO:0008006" key="5">
    <source>
        <dbReference type="Google" id="ProtNLM"/>
    </source>
</evidence>
<name>A0A031JN29_9SPHN</name>
<reference evidence="3 4" key="1">
    <citation type="submission" date="2014-03" db="EMBL/GenBank/DDBJ databases">
        <title>Whole genome sequence of Novosphingobium resinovorum KF1.</title>
        <authorList>
            <person name="Gan H.M."/>
            <person name="Gan H.Y."/>
            <person name="Chew T.H."/>
            <person name="Savka M.A."/>
        </authorList>
    </citation>
    <scope>NUCLEOTIDE SEQUENCE [LARGE SCALE GENOMIC DNA]</scope>
    <source>
        <strain evidence="3 4">KF1</strain>
    </source>
</reference>
<sequence>MIRAKVRLTLPAILCGVLSLAMTACSSSGGYPSLAQRDVERVSGTASAAPGDSGQAAPALPPASADLVTRLAVLVKIAGQADRQFQSNRPAAERASAAAGSTGSDSWSVASVALAKLESSRSSGMTALAELDVLYADARDKAPVEESPEVKAIADARAQVAALLDAQDKVLAGLAGRLRT</sequence>